<sequence length="107" mass="11375">MTLVLMQPGPAYVAPTIPPDAVCLPALRVGGDMTVEVALSVMFGARADSLLLCDEDDQRIGLVTRVRLAAVRDCPSYTDRIRLRDVFGVDQFLTATTTAGLGARPAA</sequence>
<dbReference type="RefSeq" id="WP_358352338.1">
    <property type="nucleotide sequence ID" value="NZ_JBEZFP010000021.1"/>
</dbReference>
<dbReference type="Proteomes" id="UP001551482">
    <property type="component" value="Unassembled WGS sequence"/>
</dbReference>
<comment type="caution">
    <text evidence="1">The sequence shown here is derived from an EMBL/GenBank/DDBJ whole genome shotgun (WGS) entry which is preliminary data.</text>
</comment>
<evidence type="ECO:0000313" key="2">
    <source>
        <dbReference type="Proteomes" id="UP001551482"/>
    </source>
</evidence>
<gene>
    <name evidence="1" type="ORF">AB0C36_10965</name>
</gene>
<accession>A0ABV3DE50</accession>
<protein>
    <submittedName>
        <fullName evidence="1">CBS domain-containing protein</fullName>
    </submittedName>
</protein>
<reference evidence="1 2" key="1">
    <citation type="submission" date="2024-06" db="EMBL/GenBank/DDBJ databases">
        <title>The Natural Products Discovery Center: Release of the First 8490 Sequenced Strains for Exploring Actinobacteria Biosynthetic Diversity.</title>
        <authorList>
            <person name="Kalkreuter E."/>
            <person name="Kautsar S.A."/>
            <person name="Yang D."/>
            <person name="Bader C.D."/>
            <person name="Teijaro C.N."/>
            <person name="Fluegel L."/>
            <person name="Davis C.M."/>
            <person name="Simpson J.R."/>
            <person name="Lauterbach L."/>
            <person name="Steele A.D."/>
            <person name="Gui C."/>
            <person name="Meng S."/>
            <person name="Li G."/>
            <person name="Viehrig K."/>
            <person name="Ye F."/>
            <person name="Su P."/>
            <person name="Kiefer A.F."/>
            <person name="Nichols A."/>
            <person name="Cepeda A.J."/>
            <person name="Yan W."/>
            <person name="Fan B."/>
            <person name="Jiang Y."/>
            <person name="Adhikari A."/>
            <person name="Zheng C.-J."/>
            <person name="Schuster L."/>
            <person name="Cowan T.M."/>
            <person name="Smanski M.J."/>
            <person name="Chevrette M.G."/>
            <person name="De Carvalho L.P.S."/>
            <person name="Shen B."/>
        </authorList>
    </citation>
    <scope>NUCLEOTIDE SEQUENCE [LARGE SCALE GENOMIC DNA]</scope>
    <source>
        <strain evidence="1 2">NPDC048946</strain>
    </source>
</reference>
<dbReference type="EMBL" id="JBEZFP010000021">
    <property type="protein sequence ID" value="MEU8134021.1"/>
    <property type="molecule type" value="Genomic_DNA"/>
</dbReference>
<name>A0ABV3DE50_9ACTN</name>
<evidence type="ECO:0000313" key="1">
    <source>
        <dbReference type="EMBL" id="MEU8134021.1"/>
    </source>
</evidence>
<dbReference type="SUPFAM" id="SSF54631">
    <property type="entry name" value="CBS-domain pair"/>
    <property type="match status" value="1"/>
</dbReference>
<dbReference type="InterPro" id="IPR046342">
    <property type="entry name" value="CBS_dom_sf"/>
</dbReference>
<proteinExistence type="predicted"/>
<organism evidence="1 2">
    <name type="scientific">Streptodolium elevatio</name>
    <dbReference type="NCBI Taxonomy" id="3157996"/>
    <lineage>
        <taxon>Bacteria</taxon>
        <taxon>Bacillati</taxon>
        <taxon>Actinomycetota</taxon>
        <taxon>Actinomycetes</taxon>
        <taxon>Kitasatosporales</taxon>
        <taxon>Streptomycetaceae</taxon>
        <taxon>Streptodolium</taxon>
    </lineage>
</organism>
<keyword evidence="2" id="KW-1185">Reference proteome</keyword>